<evidence type="ECO:0000256" key="1">
    <source>
        <dbReference type="SAM" id="MobiDB-lite"/>
    </source>
</evidence>
<accession>Q6BG81</accession>
<dbReference type="InParanoid" id="Q6BG81"/>
<dbReference type="GeneID" id="79573792"/>
<reference evidence="2 3" key="1">
    <citation type="journal article" date="2004" name="Curr. Biol.">
        <title>High coding density on the largest Paramecium tetraurelia somatic chromosome.</title>
        <authorList>
            <person name="Zagulski M."/>
            <person name="Nowak J.K."/>
            <person name="Le Mouel A."/>
            <person name="Nowacki M."/>
            <person name="Migdalski A."/>
            <person name="Gromadka R."/>
            <person name="Noel B."/>
            <person name="Blanc I."/>
            <person name="Dessen P."/>
            <person name="Wincker P."/>
            <person name="Keller A.M."/>
            <person name="Cohen J."/>
            <person name="Meyer E."/>
            <person name="Sperling L."/>
        </authorList>
    </citation>
    <scope>NUCLEOTIDE SEQUENCE [LARGE SCALE GENOMIC DNA]</scope>
    <source>
        <strain evidence="2 3">Stock d4-2</strain>
    </source>
</reference>
<protein>
    <submittedName>
        <fullName evidence="2">Uncharacterized protein</fullName>
    </submittedName>
</protein>
<dbReference type="KEGG" id="ptm:PTMB.141c"/>
<organism evidence="2 3">
    <name type="scientific">Paramecium tetraurelia</name>
    <dbReference type="NCBI Taxonomy" id="5888"/>
    <lineage>
        <taxon>Eukaryota</taxon>
        <taxon>Sar</taxon>
        <taxon>Alveolata</taxon>
        <taxon>Ciliophora</taxon>
        <taxon>Intramacronucleata</taxon>
        <taxon>Oligohymenophorea</taxon>
        <taxon>Peniculida</taxon>
        <taxon>Parameciidae</taxon>
        <taxon>Paramecium</taxon>
    </lineage>
</organism>
<dbReference type="Proteomes" id="UP000000600">
    <property type="component" value="Chromosome"/>
</dbReference>
<proteinExistence type="predicted"/>
<feature type="compositionally biased region" description="Basic and acidic residues" evidence="1">
    <location>
        <begin position="190"/>
        <end position="199"/>
    </location>
</feature>
<name>Q6BG81_PARTE</name>
<keyword evidence="3" id="KW-1185">Reference proteome</keyword>
<feature type="region of interest" description="Disordered" evidence="1">
    <location>
        <begin position="178"/>
        <end position="294"/>
    </location>
</feature>
<feature type="compositionally biased region" description="Basic and acidic residues" evidence="1">
    <location>
        <begin position="208"/>
        <end position="231"/>
    </location>
</feature>
<sequence>MHKIYLTLQKNKIDDFFIIFDSIYVQIQNTKFYNHLNKICIIRIQNFYYQNQKLWKNQNIHNYYLKSMIKINSINMRKFKIIKVLDFLMNRLTLFIYWIKMEGNQTFQLSWCDLDGCYYDSQGQPSGWIALSKDGKKYMKFNMNSDLLIESSNIYYSNHTFDAAHSEQYQQLYQSNNKKQLKENQQPEVQCRKQQDQENKNQQQNLKGYKDKQKVTENQNDKMDNATENVKEQQQTKNQLQEKGEKFENEIQQFRNRGNKEQKNIKNSKNNKNNKNIKNNKNSNRDNQNSKNNETQKYYSLDIQENTLSNEDFVKQLIEVYKIKKDCIIEFNEKILKLVSEKDAVKLYRANKKEQNDKVQKFIVSI</sequence>
<feature type="compositionally biased region" description="Low complexity" evidence="1">
    <location>
        <begin position="265"/>
        <end position="293"/>
    </location>
</feature>
<feature type="compositionally biased region" description="Basic and acidic residues" evidence="1">
    <location>
        <begin position="240"/>
        <end position="249"/>
    </location>
</feature>
<evidence type="ECO:0000313" key="2">
    <source>
        <dbReference type="EMBL" id="CAH03339.1"/>
    </source>
</evidence>
<dbReference type="AlphaFoldDB" id="Q6BG81"/>
<gene>
    <name evidence="2" type="ORF">PTMB.141c</name>
</gene>
<dbReference type="RefSeq" id="XP_001346966.1">
    <property type="nucleotide sequence ID" value="XM_001346930.1"/>
</dbReference>
<evidence type="ECO:0000313" key="3">
    <source>
        <dbReference type="Proteomes" id="UP000000600"/>
    </source>
</evidence>
<feature type="compositionally biased region" description="Polar residues" evidence="1">
    <location>
        <begin position="178"/>
        <end position="188"/>
    </location>
</feature>
<dbReference type="EMBL" id="CR548612">
    <property type="protein sequence ID" value="CAH03339.1"/>
    <property type="molecule type" value="Genomic_DNA"/>
</dbReference>